<dbReference type="Proteomes" id="UP000075238">
    <property type="component" value="Chromosome 2"/>
</dbReference>
<evidence type="ECO:0000256" key="1">
    <source>
        <dbReference type="ARBA" id="ARBA00006987"/>
    </source>
</evidence>
<dbReference type="EMBL" id="CP014845">
    <property type="protein sequence ID" value="AMR80556.1"/>
    <property type="molecule type" value="Genomic_DNA"/>
</dbReference>
<dbReference type="CDD" id="cd13578">
    <property type="entry name" value="PBP2_Bug27"/>
    <property type="match status" value="1"/>
</dbReference>
<dbReference type="Gene3D" id="3.40.190.150">
    <property type="entry name" value="Bordetella uptake gene, domain 1"/>
    <property type="match status" value="1"/>
</dbReference>
<accession>A0A142JR44</accession>
<dbReference type="PIRSF" id="PIRSF017082">
    <property type="entry name" value="YflP"/>
    <property type="match status" value="1"/>
</dbReference>
<gene>
    <name evidence="2" type="ORF">A2G96_22185</name>
</gene>
<dbReference type="SUPFAM" id="SSF53850">
    <property type="entry name" value="Periplasmic binding protein-like II"/>
    <property type="match status" value="1"/>
</dbReference>
<organism evidence="2 3">
    <name type="scientific">Cupriavidus nantongensis</name>
    <dbReference type="NCBI Taxonomy" id="1796606"/>
    <lineage>
        <taxon>Bacteria</taxon>
        <taxon>Pseudomonadati</taxon>
        <taxon>Pseudomonadota</taxon>
        <taxon>Betaproteobacteria</taxon>
        <taxon>Burkholderiales</taxon>
        <taxon>Burkholderiaceae</taxon>
        <taxon>Cupriavidus</taxon>
    </lineage>
</organism>
<dbReference type="AlphaFoldDB" id="A0A142JR44"/>
<dbReference type="Gene3D" id="3.40.190.10">
    <property type="entry name" value="Periplasmic binding protein-like II"/>
    <property type="match status" value="1"/>
</dbReference>
<evidence type="ECO:0000313" key="2">
    <source>
        <dbReference type="EMBL" id="AMR80556.1"/>
    </source>
</evidence>
<dbReference type="PANTHER" id="PTHR42928">
    <property type="entry name" value="TRICARBOXYLATE-BINDING PROTEIN"/>
    <property type="match status" value="1"/>
</dbReference>
<reference evidence="2 3" key="1">
    <citation type="submission" date="2016-03" db="EMBL/GenBank/DDBJ databases">
        <title>Complete genome sequence of a novel chlorpyrifos degrading bacterium, Cupriavidus nantongensis sp. X1.</title>
        <authorList>
            <person name="Fang L."/>
        </authorList>
    </citation>
    <scope>NUCLEOTIDE SEQUENCE [LARGE SCALE GENOMIC DNA]</scope>
    <source>
        <strain evidence="2 3">X1</strain>
    </source>
</reference>
<dbReference type="InterPro" id="IPR042100">
    <property type="entry name" value="Bug_dom1"/>
</dbReference>
<dbReference type="InterPro" id="IPR005064">
    <property type="entry name" value="BUG"/>
</dbReference>
<comment type="similarity">
    <text evidence="1">Belongs to the UPF0065 (bug) family.</text>
</comment>
<protein>
    <submittedName>
        <fullName evidence="2">LacI family transcriptional regulator</fullName>
    </submittedName>
</protein>
<sequence>MQASGTEKAFGQWIGQARQWLRRMRRNRLPTAGFGDAGAKRHGTSVAMTMFAFAIAPLYMAGAHAEEWPAKPVRLVVPFASGGATDLLARAVALELGKQWKQPVVVDNRPGAGGAVGAEMVAKASPDGYTLLLASGSMFTVNPFIYQKLPYSAESFEMISKVASGPMVVTVNTQVPAKTMTELIAYAKANPGKLTFASAGNGSQVHMASEAFAEAAGIDVVHVPYKGEGPAYADLMAGTVNMTVGNINAISPLLKGGRLRALAVTGKERSTLLPDVPTAAEAGLQGFTFYGWFALMAPAGTPRALTAKMYADLEKAVSEPGMQRYLASQGMARTLTPKGRLPEEIAQEAGRWKLLVAKRKIAAN</sequence>
<proteinExistence type="inferred from homology"/>
<dbReference type="KEGG" id="cnan:A2G96_22185"/>
<dbReference type="PANTHER" id="PTHR42928:SF5">
    <property type="entry name" value="BLR1237 PROTEIN"/>
    <property type="match status" value="1"/>
</dbReference>
<dbReference type="STRING" id="1796606.A2G96_22185"/>
<name>A0A142JR44_9BURK</name>
<dbReference type="OrthoDB" id="8678477at2"/>
<evidence type="ECO:0000313" key="3">
    <source>
        <dbReference type="Proteomes" id="UP000075238"/>
    </source>
</evidence>
<dbReference type="Pfam" id="PF03401">
    <property type="entry name" value="TctC"/>
    <property type="match status" value="1"/>
</dbReference>
<keyword evidence="3" id="KW-1185">Reference proteome</keyword>